<dbReference type="EMBL" id="RCHU01000681">
    <property type="protein sequence ID" value="TKR98344.1"/>
    <property type="molecule type" value="Genomic_DNA"/>
</dbReference>
<organism evidence="1">
    <name type="scientific">Populus alba</name>
    <name type="common">White poplar</name>
    <dbReference type="NCBI Taxonomy" id="43335"/>
    <lineage>
        <taxon>Eukaryota</taxon>
        <taxon>Viridiplantae</taxon>
        <taxon>Streptophyta</taxon>
        <taxon>Embryophyta</taxon>
        <taxon>Tracheophyta</taxon>
        <taxon>Spermatophyta</taxon>
        <taxon>Magnoliopsida</taxon>
        <taxon>eudicotyledons</taxon>
        <taxon>Gunneridae</taxon>
        <taxon>Pentapetalae</taxon>
        <taxon>rosids</taxon>
        <taxon>fabids</taxon>
        <taxon>Malpighiales</taxon>
        <taxon>Salicaceae</taxon>
        <taxon>Saliceae</taxon>
        <taxon>Populus</taxon>
    </lineage>
</organism>
<proteinExistence type="predicted"/>
<gene>
    <name evidence="1" type="ORF">D5086_0000204790</name>
</gene>
<protein>
    <submittedName>
        <fullName evidence="1">Uncharacterized protein</fullName>
    </submittedName>
</protein>
<evidence type="ECO:0000313" key="1">
    <source>
        <dbReference type="EMBL" id="TKR98344.1"/>
    </source>
</evidence>
<dbReference type="AlphaFoldDB" id="A0A4U5PRS9"/>
<sequence>MEVGTGPVIFVNLWNSSVLRYGKSPISAGISPERLPEKSLGKLRGWWWGHTPPGSNLCSSQCLAAMRLGGIEVPCEPLLRAQLDVIFRLVCSGNRSSKECSSHQAAKGISFAWILPIRPLMFEDTEKEFWYLIPSLMFRK</sequence>
<reference evidence="1" key="1">
    <citation type="submission" date="2018-10" db="EMBL/GenBank/DDBJ databases">
        <title>Population genomic analysis revealed the cold adaptation of white poplar.</title>
        <authorList>
            <person name="Liu Y.-J."/>
        </authorList>
    </citation>
    <scope>NUCLEOTIDE SEQUENCE [LARGE SCALE GENOMIC DNA]</scope>
    <source>
        <strain evidence="1">PAL-ZL1</strain>
    </source>
</reference>
<name>A0A4U5PRS9_POPAL</name>
<comment type="caution">
    <text evidence="1">The sequence shown here is derived from an EMBL/GenBank/DDBJ whole genome shotgun (WGS) entry which is preliminary data.</text>
</comment>
<accession>A0A4U5PRS9</accession>